<dbReference type="AlphaFoldDB" id="A0A7U7G6Q9"/>
<comment type="caution">
    <text evidence="1">The sequence shown here is derived from an EMBL/GenBank/DDBJ whole genome shotgun (WGS) entry which is preliminary data.</text>
</comment>
<reference evidence="1 2" key="2">
    <citation type="journal article" date="2014" name="PLoS ONE">
        <title>Evolution of mitochondria reconstructed from the energy metabolism of living bacteria.</title>
        <authorList>
            <person name="Degli Esposti M."/>
            <person name="Chouaia B."/>
            <person name="Comandatore F."/>
            <person name="Crotti E."/>
            <person name="Sassera D."/>
            <person name="Lievens P.M."/>
            <person name="Daffonchio D."/>
            <person name="Bandi C."/>
        </authorList>
    </citation>
    <scope>NUCLEOTIDE SEQUENCE [LARGE SCALE GENOMIC DNA]</scope>
    <source>
        <strain evidence="2">AM169</strain>
    </source>
</reference>
<sequence length="173" mass="18755">MFLPPQDASDGINGATRFRLFIPHKKTGSFYRVVYHHTASSLPNGAPLPQKGQNLMDIEQIEQSYTQFRNTAQQAFQLIDRLIGQMQDASQNGDTQAGEWAASLQQISSIFQNGQGHAGDLVGQLAGLVSHLGEKNGGESSGEQSSGFASFGKALQQDVIQEIGGNLLSKFFR</sequence>
<accession>A0A7U7G6Q9</accession>
<dbReference type="EMBL" id="CBLY010000006">
    <property type="protein sequence ID" value="CDG34128.1"/>
    <property type="molecule type" value="Genomic_DNA"/>
</dbReference>
<reference evidence="1 2" key="1">
    <citation type="journal article" date="2014" name="Genome Biol. Evol.">
        <title>Acetic acid bacteria genomes reveal functional traits for adaptation to life in insect guts.</title>
        <authorList>
            <person name="Chouaia B."/>
            <person name="Gaiarsa S."/>
            <person name="Crotti E."/>
            <person name="Comandatore F."/>
            <person name="Degli Esposti M."/>
            <person name="Ricci I."/>
            <person name="Alma A."/>
            <person name="Favia G."/>
            <person name="Bandi C."/>
            <person name="Daffonchio D."/>
        </authorList>
    </citation>
    <scope>NUCLEOTIDE SEQUENCE [LARGE SCALE GENOMIC DNA]</scope>
    <source>
        <strain evidence="2">AM169</strain>
    </source>
</reference>
<protein>
    <submittedName>
        <fullName evidence="1">Uncharacterized protein</fullName>
    </submittedName>
</protein>
<proteinExistence type="predicted"/>
<evidence type="ECO:0000313" key="1">
    <source>
        <dbReference type="EMBL" id="CDG34128.1"/>
    </source>
</evidence>
<organism evidence="1 2">
    <name type="scientific">Parasaccharibacter apium</name>
    <dbReference type="NCBI Taxonomy" id="1510841"/>
    <lineage>
        <taxon>Bacteria</taxon>
        <taxon>Pseudomonadati</taxon>
        <taxon>Pseudomonadota</taxon>
        <taxon>Alphaproteobacteria</taxon>
        <taxon>Acetobacterales</taxon>
        <taxon>Acetobacteraceae</taxon>
        <taxon>Parasaccharibacter</taxon>
    </lineage>
</organism>
<gene>
    <name evidence="1" type="ORF">SACS_1390</name>
</gene>
<evidence type="ECO:0000313" key="2">
    <source>
        <dbReference type="Proteomes" id="UP000027590"/>
    </source>
</evidence>
<dbReference type="Proteomes" id="UP000027590">
    <property type="component" value="Unassembled WGS sequence"/>
</dbReference>
<name>A0A7U7G6Q9_9PROT</name>